<sequence>MNRKLQSDFPLHRLVYLDDVEELKKVLSEDEPDLEKLDCRGRTPLMLAVTLGHKQCAEELLKKGADADAQNKGA</sequence>
<dbReference type="InterPro" id="IPR021832">
    <property type="entry name" value="ANKRD13"/>
</dbReference>
<feature type="repeat" description="ANK" evidence="1">
    <location>
        <begin position="40"/>
        <end position="72"/>
    </location>
</feature>
<organism evidence="2 3">
    <name type="scientific">Oesophagostomum dentatum</name>
    <name type="common">Nodular worm</name>
    <dbReference type="NCBI Taxonomy" id="61180"/>
    <lineage>
        <taxon>Eukaryota</taxon>
        <taxon>Metazoa</taxon>
        <taxon>Ecdysozoa</taxon>
        <taxon>Nematoda</taxon>
        <taxon>Chromadorea</taxon>
        <taxon>Rhabditida</taxon>
        <taxon>Rhabditina</taxon>
        <taxon>Rhabditomorpha</taxon>
        <taxon>Strongyloidea</taxon>
        <taxon>Strongylidae</taxon>
        <taxon>Oesophagostomum</taxon>
    </lineage>
</organism>
<dbReference type="AlphaFoldDB" id="A0A0B1SH48"/>
<reference evidence="2 3" key="1">
    <citation type="submission" date="2014-03" db="EMBL/GenBank/DDBJ databases">
        <title>Draft genome of the hookworm Oesophagostomum dentatum.</title>
        <authorList>
            <person name="Mitreva M."/>
        </authorList>
    </citation>
    <scope>NUCLEOTIDE SEQUENCE [LARGE SCALE GENOMIC DNA]</scope>
    <source>
        <strain evidence="2 3">OD-Hann</strain>
    </source>
</reference>
<dbReference type="PROSITE" id="PS50088">
    <property type="entry name" value="ANK_REPEAT"/>
    <property type="match status" value="1"/>
</dbReference>
<dbReference type="Gene3D" id="1.25.40.20">
    <property type="entry name" value="Ankyrin repeat-containing domain"/>
    <property type="match status" value="1"/>
</dbReference>
<protein>
    <submittedName>
        <fullName evidence="2">Ankyrin repeat protein</fullName>
    </submittedName>
</protein>
<evidence type="ECO:0000256" key="1">
    <source>
        <dbReference type="PROSITE-ProRule" id="PRU00023"/>
    </source>
</evidence>
<dbReference type="EMBL" id="KN576581">
    <property type="protein sequence ID" value="KHJ82877.1"/>
    <property type="molecule type" value="Genomic_DNA"/>
</dbReference>
<proteinExistence type="predicted"/>
<dbReference type="PANTHER" id="PTHR12447:SF31">
    <property type="entry name" value="LD31969P"/>
    <property type="match status" value="1"/>
</dbReference>
<gene>
    <name evidence="2" type="ORF">OESDEN_17428</name>
</gene>
<dbReference type="SMART" id="SM00248">
    <property type="entry name" value="ANK"/>
    <property type="match status" value="1"/>
</dbReference>
<dbReference type="PROSITE" id="PS50297">
    <property type="entry name" value="ANK_REP_REGION"/>
    <property type="match status" value="1"/>
</dbReference>
<dbReference type="PANTHER" id="PTHR12447">
    <property type="entry name" value="ANKYRIN REPEAT DOMAIN-CONTAINING PROTEIN 13"/>
    <property type="match status" value="1"/>
</dbReference>
<evidence type="ECO:0000313" key="3">
    <source>
        <dbReference type="Proteomes" id="UP000053660"/>
    </source>
</evidence>
<dbReference type="GO" id="GO:0005737">
    <property type="term" value="C:cytoplasm"/>
    <property type="evidence" value="ECO:0007669"/>
    <property type="project" value="TreeGrafter"/>
</dbReference>
<dbReference type="InterPro" id="IPR036770">
    <property type="entry name" value="Ankyrin_rpt-contain_sf"/>
</dbReference>
<keyword evidence="3" id="KW-1185">Reference proteome</keyword>
<keyword evidence="1" id="KW-0040">ANK repeat</keyword>
<dbReference type="SUPFAM" id="SSF48403">
    <property type="entry name" value="Ankyrin repeat"/>
    <property type="match status" value="1"/>
</dbReference>
<accession>A0A0B1SH48</accession>
<feature type="non-terminal residue" evidence="2">
    <location>
        <position position="74"/>
    </location>
</feature>
<dbReference type="Pfam" id="PF12796">
    <property type="entry name" value="Ank_2"/>
    <property type="match status" value="1"/>
</dbReference>
<dbReference type="Proteomes" id="UP000053660">
    <property type="component" value="Unassembled WGS sequence"/>
</dbReference>
<dbReference type="InterPro" id="IPR002110">
    <property type="entry name" value="Ankyrin_rpt"/>
</dbReference>
<dbReference type="OrthoDB" id="5804561at2759"/>
<evidence type="ECO:0000313" key="2">
    <source>
        <dbReference type="EMBL" id="KHJ82877.1"/>
    </source>
</evidence>
<name>A0A0B1SH48_OESDE</name>